<dbReference type="InterPro" id="IPR044730">
    <property type="entry name" value="RNase_H-like_dom_plant"/>
</dbReference>
<organism evidence="2 3">
    <name type="scientific">Eragrostis curvula</name>
    <name type="common">weeping love grass</name>
    <dbReference type="NCBI Taxonomy" id="38414"/>
    <lineage>
        <taxon>Eukaryota</taxon>
        <taxon>Viridiplantae</taxon>
        <taxon>Streptophyta</taxon>
        <taxon>Embryophyta</taxon>
        <taxon>Tracheophyta</taxon>
        <taxon>Spermatophyta</taxon>
        <taxon>Magnoliopsida</taxon>
        <taxon>Liliopsida</taxon>
        <taxon>Poales</taxon>
        <taxon>Poaceae</taxon>
        <taxon>PACMAD clade</taxon>
        <taxon>Chloridoideae</taxon>
        <taxon>Eragrostideae</taxon>
        <taxon>Eragrostidinae</taxon>
        <taxon>Eragrostis</taxon>
    </lineage>
</organism>
<dbReference type="Gene3D" id="3.30.420.10">
    <property type="entry name" value="Ribonuclease H-like superfamily/Ribonuclease H"/>
    <property type="match status" value="1"/>
</dbReference>
<dbReference type="Proteomes" id="UP000324897">
    <property type="component" value="Chromosome 1"/>
</dbReference>
<dbReference type="SUPFAM" id="SSF53098">
    <property type="entry name" value="Ribonuclease H-like"/>
    <property type="match status" value="1"/>
</dbReference>
<proteinExistence type="predicted"/>
<dbReference type="InterPro" id="IPR012337">
    <property type="entry name" value="RNaseH-like_sf"/>
</dbReference>
<accession>A0A5J9V2E6</accession>
<sequence>MGWPWTACKSHDQPSSVSQWKPPVDGWIKIDVDASFIEESGPASAGIIIRDYAGNVIISTWRLLFHCTSAEEAELQACREGLRLGLEWSQLPAIRSGD</sequence>
<feature type="non-terminal residue" evidence="2">
    <location>
        <position position="1"/>
    </location>
</feature>
<evidence type="ECO:0000313" key="3">
    <source>
        <dbReference type="Proteomes" id="UP000324897"/>
    </source>
</evidence>
<dbReference type="InterPro" id="IPR036397">
    <property type="entry name" value="RNaseH_sf"/>
</dbReference>
<protein>
    <recommendedName>
        <fullName evidence="1">RNase H type-1 domain-containing protein</fullName>
    </recommendedName>
</protein>
<dbReference type="PANTHER" id="PTHR47074:SF73">
    <property type="entry name" value="OS04G0448401 PROTEIN"/>
    <property type="match status" value="1"/>
</dbReference>
<reference evidence="2 3" key="1">
    <citation type="journal article" date="2019" name="Sci. Rep.">
        <title>A high-quality genome of Eragrostis curvula grass provides insights into Poaceae evolution and supports new strategies to enhance forage quality.</title>
        <authorList>
            <person name="Carballo J."/>
            <person name="Santos B.A.C.M."/>
            <person name="Zappacosta D."/>
            <person name="Garbus I."/>
            <person name="Selva J.P."/>
            <person name="Gallo C.A."/>
            <person name="Diaz A."/>
            <person name="Albertini E."/>
            <person name="Caccamo M."/>
            <person name="Echenique V."/>
        </authorList>
    </citation>
    <scope>NUCLEOTIDE SEQUENCE [LARGE SCALE GENOMIC DNA]</scope>
    <source>
        <strain evidence="3">cv. Victoria</strain>
        <tissue evidence="2">Leaf</tissue>
    </source>
</reference>
<dbReference type="EMBL" id="RWGY01000011">
    <property type="protein sequence ID" value="TVU30076.1"/>
    <property type="molecule type" value="Genomic_DNA"/>
</dbReference>
<feature type="domain" description="RNase H type-1" evidence="1">
    <location>
        <begin position="32"/>
        <end position="89"/>
    </location>
</feature>
<dbReference type="GO" id="GO:0003676">
    <property type="term" value="F:nucleic acid binding"/>
    <property type="evidence" value="ECO:0007669"/>
    <property type="project" value="InterPro"/>
</dbReference>
<dbReference type="CDD" id="cd06222">
    <property type="entry name" value="RNase_H_like"/>
    <property type="match status" value="1"/>
</dbReference>
<evidence type="ECO:0000313" key="2">
    <source>
        <dbReference type="EMBL" id="TVU30076.1"/>
    </source>
</evidence>
<dbReference type="InterPro" id="IPR002156">
    <property type="entry name" value="RNaseH_domain"/>
</dbReference>
<dbReference type="PANTHER" id="PTHR47074">
    <property type="entry name" value="BNAC02G40300D PROTEIN"/>
    <property type="match status" value="1"/>
</dbReference>
<evidence type="ECO:0000259" key="1">
    <source>
        <dbReference type="Pfam" id="PF13456"/>
    </source>
</evidence>
<dbReference type="Pfam" id="PF13456">
    <property type="entry name" value="RVT_3"/>
    <property type="match status" value="1"/>
</dbReference>
<comment type="caution">
    <text evidence="2">The sequence shown here is derived from an EMBL/GenBank/DDBJ whole genome shotgun (WGS) entry which is preliminary data.</text>
</comment>
<dbReference type="AlphaFoldDB" id="A0A5J9V2E6"/>
<dbReference type="InterPro" id="IPR052929">
    <property type="entry name" value="RNase_H-like_EbsB-rel"/>
</dbReference>
<dbReference type="GO" id="GO:0004523">
    <property type="term" value="F:RNA-DNA hybrid ribonuclease activity"/>
    <property type="evidence" value="ECO:0007669"/>
    <property type="project" value="InterPro"/>
</dbReference>
<name>A0A5J9V2E6_9POAL</name>
<keyword evidence="3" id="KW-1185">Reference proteome</keyword>
<dbReference type="OrthoDB" id="690769at2759"/>
<dbReference type="Gramene" id="TVU30076">
    <property type="protein sequence ID" value="TVU30076"/>
    <property type="gene ID" value="EJB05_21682"/>
</dbReference>
<gene>
    <name evidence="2" type="ORF">EJB05_21682</name>
</gene>